<keyword evidence="6" id="KW-0560">Oxidoreductase</keyword>
<keyword evidence="2" id="KW-0479">Metal-binding</keyword>
<dbReference type="Gene3D" id="3.40.50.80">
    <property type="entry name" value="Nucleotide-binding domain of ferredoxin-NADP reductase (FNR) module"/>
    <property type="match status" value="1"/>
</dbReference>
<dbReference type="AlphaFoldDB" id="A0A7Y9IUK7"/>
<dbReference type="EMBL" id="JACBYR010000001">
    <property type="protein sequence ID" value="NYE83238.1"/>
    <property type="molecule type" value="Genomic_DNA"/>
</dbReference>
<keyword evidence="2" id="KW-0411">Iron-sulfur</keyword>
<dbReference type="InterPro" id="IPR001041">
    <property type="entry name" value="2Fe-2S_ferredoxin-type"/>
</dbReference>
<comment type="cofactor">
    <cofactor evidence="3">
        <name>[2Fe-2S] cluster</name>
        <dbReference type="ChEBI" id="CHEBI:190135"/>
    </cofactor>
</comment>
<feature type="domain" description="2Fe-2S ferredoxin-type" evidence="4">
    <location>
        <begin position="21"/>
        <end position="110"/>
    </location>
</feature>
<dbReference type="SUPFAM" id="SSF54292">
    <property type="entry name" value="2Fe-2S ferredoxin-like"/>
    <property type="match status" value="1"/>
</dbReference>
<dbReference type="Pfam" id="PF00175">
    <property type="entry name" value="NAD_binding_1"/>
    <property type="match status" value="1"/>
</dbReference>
<dbReference type="EC" id="1.17.1.1" evidence="6"/>
<accession>A0A7Y9IUK7</accession>
<evidence type="ECO:0000313" key="7">
    <source>
        <dbReference type="Proteomes" id="UP000542125"/>
    </source>
</evidence>
<dbReference type="InterPro" id="IPR012675">
    <property type="entry name" value="Beta-grasp_dom_sf"/>
</dbReference>
<keyword evidence="7" id="KW-1185">Reference proteome</keyword>
<dbReference type="Proteomes" id="UP000542125">
    <property type="component" value="Unassembled WGS sequence"/>
</dbReference>
<dbReference type="PANTHER" id="PTHR47354">
    <property type="entry name" value="NADH OXIDOREDUCTASE HCR"/>
    <property type="match status" value="1"/>
</dbReference>
<organism evidence="6 7">
    <name type="scientific">Pigmentiphaga litoralis</name>
    <dbReference type="NCBI Taxonomy" id="516702"/>
    <lineage>
        <taxon>Bacteria</taxon>
        <taxon>Pseudomonadati</taxon>
        <taxon>Pseudomonadota</taxon>
        <taxon>Betaproteobacteria</taxon>
        <taxon>Burkholderiales</taxon>
        <taxon>Alcaligenaceae</taxon>
        <taxon>Pigmentiphaga</taxon>
    </lineage>
</organism>
<keyword evidence="2" id="KW-0001">2Fe-2S</keyword>
<dbReference type="InterPro" id="IPR039261">
    <property type="entry name" value="FNR_nucleotide-bd"/>
</dbReference>
<dbReference type="InterPro" id="IPR006058">
    <property type="entry name" value="2Fe2S_fd_BS"/>
</dbReference>
<dbReference type="InterPro" id="IPR017927">
    <property type="entry name" value="FAD-bd_FR_type"/>
</dbReference>
<dbReference type="PROSITE" id="PS00197">
    <property type="entry name" value="2FE2S_FER_1"/>
    <property type="match status" value="1"/>
</dbReference>
<evidence type="ECO:0000256" key="2">
    <source>
        <dbReference type="ARBA" id="ARBA00022714"/>
    </source>
</evidence>
<dbReference type="PROSITE" id="PS51085">
    <property type="entry name" value="2FE2S_FER_2"/>
    <property type="match status" value="1"/>
</dbReference>
<dbReference type="RefSeq" id="WP_179586739.1">
    <property type="nucleotide sequence ID" value="NZ_JACBYR010000001.1"/>
</dbReference>
<dbReference type="InterPro" id="IPR050415">
    <property type="entry name" value="MRET"/>
</dbReference>
<dbReference type="Pfam" id="PF00111">
    <property type="entry name" value="Fer2"/>
    <property type="match status" value="1"/>
</dbReference>
<dbReference type="PRINTS" id="PR00410">
    <property type="entry name" value="PHEHYDRXLASE"/>
</dbReference>
<dbReference type="InterPro" id="IPR036010">
    <property type="entry name" value="2Fe-2S_ferredoxin-like_sf"/>
</dbReference>
<feature type="domain" description="FAD-binding FR-type" evidence="5">
    <location>
        <begin position="117"/>
        <end position="216"/>
    </location>
</feature>
<dbReference type="InterPro" id="IPR017938">
    <property type="entry name" value="Riboflavin_synthase-like_b-brl"/>
</dbReference>
<dbReference type="InterPro" id="IPR001433">
    <property type="entry name" value="OxRdtase_FAD/NAD-bd"/>
</dbReference>
<dbReference type="CDD" id="cd06189">
    <property type="entry name" value="flavin_oxioreductase"/>
    <property type="match status" value="1"/>
</dbReference>
<dbReference type="InterPro" id="IPR008333">
    <property type="entry name" value="Cbr1-like_FAD-bd_dom"/>
</dbReference>
<comment type="caution">
    <text evidence="6">The sequence shown here is derived from an EMBL/GenBank/DDBJ whole genome shotgun (WGS) entry which is preliminary data.</text>
</comment>
<dbReference type="Pfam" id="PF00970">
    <property type="entry name" value="FAD_binding_6"/>
    <property type="match status" value="1"/>
</dbReference>
<dbReference type="Gene3D" id="2.40.30.10">
    <property type="entry name" value="Translation factors"/>
    <property type="match status" value="1"/>
</dbReference>
<dbReference type="InterPro" id="IPR001709">
    <property type="entry name" value="Flavoprot_Pyr_Nucl_cyt_Rdtase"/>
</dbReference>
<dbReference type="SUPFAM" id="SSF63380">
    <property type="entry name" value="Riboflavin synthase domain-like"/>
    <property type="match status" value="1"/>
</dbReference>
<evidence type="ECO:0000313" key="6">
    <source>
        <dbReference type="EMBL" id="NYE83238.1"/>
    </source>
</evidence>
<protein>
    <submittedName>
        <fullName evidence="6">CDP-4-dehydro-6-deoxyglucose reductase</fullName>
        <ecNumber evidence="6">1.17.1.1</ecNumber>
    </submittedName>
</protein>
<dbReference type="PANTHER" id="PTHR47354:SF5">
    <property type="entry name" value="PROTEIN RFBI"/>
    <property type="match status" value="1"/>
</dbReference>
<dbReference type="CDD" id="cd00207">
    <property type="entry name" value="fer2"/>
    <property type="match status" value="1"/>
</dbReference>
<evidence type="ECO:0000256" key="3">
    <source>
        <dbReference type="ARBA" id="ARBA00034078"/>
    </source>
</evidence>
<proteinExistence type="predicted"/>
<dbReference type="GO" id="GO:0051537">
    <property type="term" value="F:2 iron, 2 sulfur cluster binding"/>
    <property type="evidence" value="ECO:0007669"/>
    <property type="project" value="UniProtKB-KW"/>
</dbReference>
<dbReference type="SUPFAM" id="SSF52343">
    <property type="entry name" value="Ferredoxin reductase-like, C-terminal NADP-linked domain"/>
    <property type="match status" value="1"/>
</dbReference>
<evidence type="ECO:0000259" key="5">
    <source>
        <dbReference type="PROSITE" id="PS51384"/>
    </source>
</evidence>
<sequence>MTKVVESQANALQPHDPSATHAVTCQPIGRVIDVRENETILGAALRAGMALPHSCRNGVCGTCKAKIVAGDIDQGPALTGLPEHDREQGFALLCQARPKSAVTVECQVIAAVEGIPVRKMVARVRELDLLAPDVMRIRLNLAANQTLRFLPGQYIDIIMNPAVRRSLSLASAPHDADWLELHLRNYGGPFSTHVFTKMRANDLVRFEGPMGTFFVREGSDKPIIFVGSGTGFAPIKAMIEHAVQQGVKRPMTLYWGGRRPADLYHDALVKSWVAAGVLTYVPVISQALPDDDWQGRTGFVHRAVMEDFPDMSGVQVYACGAPVVVDSARREFVAGCGLPADEFYADAFLPGGVPAA</sequence>
<evidence type="ECO:0000256" key="1">
    <source>
        <dbReference type="ARBA" id="ARBA00001974"/>
    </source>
</evidence>
<dbReference type="Gene3D" id="3.10.20.30">
    <property type="match status" value="1"/>
</dbReference>
<gene>
    <name evidence="6" type="ORF">FHW18_002509</name>
</gene>
<dbReference type="PROSITE" id="PS51384">
    <property type="entry name" value="FAD_FR"/>
    <property type="match status" value="1"/>
</dbReference>
<comment type="cofactor">
    <cofactor evidence="1">
        <name>FAD</name>
        <dbReference type="ChEBI" id="CHEBI:57692"/>
    </cofactor>
</comment>
<keyword evidence="2" id="KW-0408">Iron</keyword>
<name>A0A7Y9IUK7_9BURK</name>
<dbReference type="GO" id="GO:0047099">
    <property type="term" value="F:CDP-4-dehydro-6-deoxyglucose reductase activity"/>
    <property type="evidence" value="ECO:0007669"/>
    <property type="project" value="UniProtKB-EC"/>
</dbReference>
<reference evidence="6 7" key="1">
    <citation type="submission" date="2020-07" db="EMBL/GenBank/DDBJ databases">
        <title>Genomic Encyclopedia of Type Strains, Phase IV (KMG-V): Genome sequencing to study the core and pangenomes of soil and plant-associated prokaryotes.</title>
        <authorList>
            <person name="Whitman W."/>
        </authorList>
    </citation>
    <scope>NUCLEOTIDE SEQUENCE [LARGE SCALE GENOMIC DNA]</scope>
    <source>
        <strain evidence="6 7">SAS40</strain>
    </source>
</reference>
<evidence type="ECO:0000259" key="4">
    <source>
        <dbReference type="PROSITE" id="PS51085"/>
    </source>
</evidence>
<dbReference type="PRINTS" id="PR00371">
    <property type="entry name" value="FPNCR"/>
</dbReference>